<accession>R2PM85</accession>
<dbReference type="eggNOG" id="ENOG50308AI">
    <property type="taxonomic scope" value="Bacteria"/>
</dbReference>
<evidence type="ECO:0000313" key="2">
    <source>
        <dbReference type="Proteomes" id="UP000013777"/>
    </source>
</evidence>
<keyword evidence="2" id="KW-1185">Reference proteome</keyword>
<comment type="caution">
    <text evidence="1">The sequence shown here is derived from an EMBL/GenBank/DDBJ whole genome shotgun (WGS) entry which is preliminary data.</text>
</comment>
<dbReference type="STRING" id="57732.RU94_GL000594"/>
<name>R2PM85_9ENTE</name>
<proteinExistence type="predicted"/>
<protein>
    <submittedName>
        <fullName evidence="1">Uncharacterized protein</fullName>
    </submittedName>
</protein>
<dbReference type="HOGENOM" id="CLU_1193300_0_0_9"/>
<organism evidence="1 2">
    <name type="scientific">Enterococcus asini ATCC 700915</name>
    <dbReference type="NCBI Taxonomy" id="1158606"/>
    <lineage>
        <taxon>Bacteria</taxon>
        <taxon>Bacillati</taxon>
        <taxon>Bacillota</taxon>
        <taxon>Bacilli</taxon>
        <taxon>Lactobacillales</taxon>
        <taxon>Enterococcaceae</taxon>
        <taxon>Enterococcus</taxon>
    </lineage>
</organism>
<dbReference type="Gene3D" id="3.40.630.190">
    <property type="entry name" value="LCP protein"/>
    <property type="match status" value="1"/>
</dbReference>
<dbReference type="Proteomes" id="UP000013777">
    <property type="component" value="Unassembled WGS sequence"/>
</dbReference>
<evidence type="ECO:0000313" key="1">
    <source>
        <dbReference type="EMBL" id="EOH85667.1"/>
    </source>
</evidence>
<dbReference type="AlphaFoldDB" id="R2PM85"/>
<reference evidence="1 2" key="1">
    <citation type="submission" date="2013-02" db="EMBL/GenBank/DDBJ databases">
        <title>The Genome Sequence of Enterococcus asini ATCC_700915.</title>
        <authorList>
            <consortium name="The Broad Institute Genome Sequencing Platform"/>
            <consortium name="The Broad Institute Genome Sequencing Center for Infectious Disease"/>
            <person name="Earl A.M."/>
            <person name="Gilmore M.S."/>
            <person name="Lebreton F."/>
            <person name="Walker B."/>
            <person name="Young S.K."/>
            <person name="Zeng Q."/>
            <person name="Gargeya S."/>
            <person name="Fitzgerald M."/>
            <person name="Haas B."/>
            <person name="Abouelleil A."/>
            <person name="Alvarado L."/>
            <person name="Arachchi H.M."/>
            <person name="Berlin A.M."/>
            <person name="Chapman S.B."/>
            <person name="Dewar J."/>
            <person name="Goldberg J."/>
            <person name="Griggs A."/>
            <person name="Gujja S."/>
            <person name="Hansen M."/>
            <person name="Howarth C."/>
            <person name="Imamovic A."/>
            <person name="Larimer J."/>
            <person name="McCowan C."/>
            <person name="Murphy C."/>
            <person name="Neiman D."/>
            <person name="Pearson M."/>
            <person name="Priest M."/>
            <person name="Roberts A."/>
            <person name="Saif S."/>
            <person name="Shea T."/>
            <person name="Sisk P."/>
            <person name="Sykes S."/>
            <person name="Wortman J."/>
            <person name="Nusbaum C."/>
            <person name="Birren B."/>
        </authorList>
    </citation>
    <scope>NUCLEOTIDE SEQUENCE [LARGE SCALE GENOMIC DNA]</scope>
    <source>
        <strain evidence="1 2">ATCC 700915</strain>
    </source>
</reference>
<sequence length="214" mass="24334">MHVLFILGAGKDSCFYLLSLEKKGKTLLRLGPDQLVKGQELGLRYLDFSEDAAVFCHWLAEALNVAIDHYVLLTQASLREFLFAQKETIEVRNPKAFTYHGQVSGADEKHNFQNCEEAFPKGPQSLDSAAFSRFIAYQEDAPGVFGVFARQEHVLRLIKEALLTSANPVTITKHFRHFIRLVTTDLSLTDCLRLAGKYQETKGERIRRLSWDNE</sequence>
<dbReference type="PATRIC" id="fig|1158606.3.peg.1750"/>
<gene>
    <name evidence="1" type="ORF">UAS_01805</name>
</gene>
<dbReference type="EMBL" id="AJAP01000018">
    <property type="protein sequence ID" value="EOH85667.1"/>
    <property type="molecule type" value="Genomic_DNA"/>
</dbReference>
<dbReference type="RefSeq" id="WP_010754430.1">
    <property type="nucleotide sequence ID" value="NZ_ASVU01000001.1"/>
</dbReference>
<dbReference type="GeneID" id="78364972"/>